<comment type="caution">
    <text evidence="9">The sequence shown here is derived from an EMBL/GenBank/DDBJ whole genome shotgun (WGS) entry which is preliminary data.</text>
</comment>
<evidence type="ECO:0000259" key="8">
    <source>
        <dbReference type="PROSITE" id="PS50928"/>
    </source>
</evidence>
<dbReference type="InterPro" id="IPR000515">
    <property type="entry name" value="MetI-like"/>
</dbReference>
<dbReference type="Gene3D" id="1.10.3720.10">
    <property type="entry name" value="MetI-like"/>
    <property type="match status" value="1"/>
</dbReference>
<feature type="transmembrane region" description="Helical" evidence="7">
    <location>
        <begin position="107"/>
        <end position="127"/>
    </location>
</feature>
<accession>A0ABQ3X8H6</accession>
<dbReference type="InterPro" id="IPR050809">
    <property type="entry name" value="UgpAE/MalFG_permease"/>
</dbReference>
<evidence type="ECO:0000256" key="5">
    <source>
        <dbReference type="ARBA" id="ARBA00022989"/>
    </source>
</evidence>
<name>A0ABQ3X8H6_9ACTN</name>
<evidence type="ECO:0000256" key="3">
    <source>
        <dbReference type="ARBA" id="ARBA00022475"/>
    </source>
</evidence>
<evidence type="ECO:0000256" key="1">
    <source>
        <dbReference type="ARBA" id="ARBA00004651"/>
    </source>
</evidence>
<feature type="transmembrane region" description="Helical" evidence="7">
    <location>
        <begin position="12"/>
        <end position="33"/>
    </location>
</feature>
<sequence length="292" mass="30736">MTTSTATRKSRVAWIAATPALLGLLAVFVYPVLDGVRISLSHWSGVGPLDWAGLDNYTALLDDADFRHSILITVAYSAGVSIGVVALACALAAPISRGVRGSGFYRVVWFLPSVVPTAAAGLFWSTAFQPGYGAVNSVLGFLGFGDQHAWLVTPETAIPVIIVVAIWANLGFAFLIVLGAMEQVPISVYEAAGIDGAGPIRQFFSMTLPNIRPVLILTLMLEAIWTANDFSVVWAMTNGGPGSSTATLPVLIYKEAFSFTDYGTAGAMAVLSGAVLLLLGLVGLRLSRGKEQ</sequence>
<keyword evidence="4 7" id="KW-0812">Transmembrane</keyword>
<keyword evidence="10" id="KW-1185">Reference proteome</keyword>
<evidence type="ECO:0000313" key="9">
    <source>
        <dbReference type="EMBL" id="GID54811.1"/>
    </source>
</evidence>
<evidence type="ECO:0000256" key="6">
    <source>
        <dbReference type="ARBA" id="ARBA00023136"/>
    </source>
</evidence>
<organism evidence="9 10">
    <name type="scientific">Actinoplanes couchii</name>
    <dbReference type="NCBI Taxonomy" id="403638"/>
    <lineage>
        <taxon>Bacteria</taxon>
        <taxon>Bacillati</taxon>
        <taxon>Actinomycetota</taxon>
        <taxon>Actinomycetes</taxon>
        <taxon>Micromonosporales</taxon>
        <taxon>Micromonosporaceae</taxon>
        <taxon>Actinoplanes</taxon>
    </lineage>
</organism>
<comment type="subcellular location">
    <subcellularLocation>
        <location evidence="1 7">Cell membrane</location>
        <topology evidence="1 7">Multi-pass membrane protein</topology>
    </subcellularLocation>
</comment>
<dbReference type="Proteomes" id="UP000612282">
    <property type="component" value="Unassembled WGS sequence"/>
</dbReference>
<evidence type="ECO:0000256" key="2">
    <source>
        <dbReference type="ARBA" id="ARBA00022448"/>
    </source>
</evidence>
<dbReference type="SUPFAM" id="SSF161098">
    <property type="entry name" value="MetI-like"/>
    <property type="match status" value="1"/>
</dbReference>
<keyword evidence="6 7" id="KW-0472">Membrane</keyword>
<keyword evidence="2 7" id="KW-0813">Transport</keyword>
<feature type="transmembrane region" description="Helical" evidence="7">
    <location>
        <begin position="157"/>
        <end position="178"/>
    </location>
</feature>
<feature type="transmembrane region" description="Helical" evidence="7">
    <location>
        <begin position="262"/>
        <end position="284"/>
    </location>
</feature>
<dbReference type="PANTHER" id="PTHR43227:SF8">
    <property type="entry name" value="DIACETYLCHITOBIOSE UPTAKE SYSTEM PERMEASE PROTEIN DASB"/>
    <property type="match status" value="1"/>
</dbReference>
<evidence type="ECO:0000313" key="10">
    <source>
        <dbReference type="Proteomes" id="UP000612282"/>
    </source>
</evidence>
<evidence type="ECO:0000256" key="7">
    <source>
        <dbReference type="RuleBase" id="RU363032"/>
    </source>
</evidence>
<comment type="similarity">
    <text evidence="7">Belongs to the binding-protein-dependent transport system permease family.</text>
</comment>
<dbReference type="RefSeq" id="WP_203795891.1">
    <property type="nucleotide sequence ID" value="NZ_BAAAQE010000036.1"/>
</dbReference>
<gene>
    <name evidence="9" type="ORF">Aco03nite_032150</name>
</gene>
<keyword evidence="3" id="KW-1003">Cell membrane</keyword>
<dbReference type="Pfam" id="PF00528">
    <property type="entry name" value="BPD_transp_1"/>
    <property type="match status" value="1"/>
</dbReference>
<protein>
    <submittedName>
        <fullName evidence="9">Transporter integral membrane protein</fullName>
    </submittedName>
</protein>
<dbReference type="InterPro" id="IPR035906">
    <property type="entry name" value="MetI-like_sf"/>
</dbReference>
<proteinExistence type="inferred from homology"/>
<dbReference type="EMBL" id="BOMG01000042">
    <property type="protein sequence ID" value="GID54811.1"/>
    <property type="molecule type" value="Genomic_DNA"/>
</dbReference>
<evidence type="ECO:0000256" key="4">
    <source>
        <dbReference type="ARBA" id="ARBA00022692"/>
    </source>
</evidence>
<feature type="transmembrane region" description="Helical" evidence="7">
    <location>
        <begin position="70"/>
        <end position="95"/>
    </location>
</feature>
<feature type="domain" description="ABC transmembrane type-1" evidence="8">
    <location>
        <begin position="70"/>
        <end position="283"/>
    </location>
</feature>
<dbReference type="PROSITE" id="PS50928">
    <property type="entry name" value="ABC_TM1"/>
    <property type="match status" value="1"/>
</dbReference>
<keyword evidence="5 7" id="KW-1133">Transmembrane helix</keyword>
<dbReference type="PANTHER" id="PTHR43227">
    <property type="entry name" value="BLL4140 PROTEIN"/>
    <property type="match status" value="1"/>
</dbReference>
<reference evidence="9 10" key="1">
    <citation type="submission" date="2021-01" db="EMBL/GenBank/DDBJ databases">
        <title>Whole genome shotgun sequence of Actinoplanes couchii NBRC 106145.</title>
        <authorList>
            <person name="Komaki H."/>
            <person name="Tamura T."/>
        </authorList>
    </citation>
    <scope>NUCLEOTIDE SEQUENCE [LARGE SCALE GENOMIC DNA]</scope>
    <source>
        <strain evidence="9 10">NBRC 106145</strain>
    </source>
</reference>
<dbReference type="CDD" id="cd06261">
    <property type="entry name" value="TM_PBP2"/>
    <property type="match status" value="1"/>
</dbReference>